<protein>
    <recommendedName>
        <fullName evidence="10">Palmitoyltransferase</fullName>
        <ecNumber evidence="10">2.3.1.225</ecNumber>
    </recommendedName>
</protein>
<evidence type="ECO:0000256" key="11">
    <source>
        <dbReference type="SAM" id="MobiDB-lite"/>
    </source>
</evidence>
<keyword evidence="4 10" id="KW-1133">Transmembrane helix</keyword>
<dbReference type="STRING" id="27349.A0A0L6UEH3"/>
<feature type="region of interest" description="Disordered" evidence="11">
    <location>
        <begin position="454"/>
        <end position="490"/>
    </location>
</feature>
<comment type="domain">
    <text evidence="10">The DHHC domain is required for palmitoyltransferase activity.</text>
</comment>
<dbReference type="InterPro" id="IPR039859">
    <property type="entry name" value="PFA4/ZDH16/20/ERF2-like"/>
</dbReference>
<keyword evidence="3 10" id="KW-0812">Transmembrane</keyword>
<dbReference type="Pfam" id="PF01529">
    <property type="entry name" value="DHHC"/>
    <property type="match status" value="2"/>
</dbReference>
<dbReference type="InterPro" id="IPR001594">
    <property type="entry name" value="Palmitoyltrfase_DHHC"/>
</dbReference>
<accession>A0A0L6UEH3</accession>
<evidence type="ECO:0000259" key="12">
    <source>
        <dbReference type="Pfam" id="PF01529"/>
    </source>
</evidence>
<evidence type="ECO:0000256" key="8">
    <source>
        <dbReference type="ARBA" id="ARBA00023315"/>
    </source>
</evidence>
<organism evidence="13 14">
    <name type="scientific">Puccinia sorghi</name>
    <dbReference type="NCBI Taxonomy" id="27349"/>
    <lineage>
        <taxon>Eukaryota</taxon>
        <taxon>Fungi</taxon>
        <taxon>Dikarya</taxon>
        <taxon>Basidiomycota</taxon>
        <taxon>Pucciniomycotina</taxon>
        <taxon>Pucciniomycetes</taxon>
        <taxon>Pucciniales</taxon>
        <taxon>Pucciniaceae</taxon>
        <taxon>Puccinia</taxon>
    </lineage>
</organism>
<dbReference type="VEuPathDB" id="FungiDB:VP01_747g6"/>
<evidence type="ECO:0000256" key="1">
    <source>
        <dbReference type="ARBA" id="ARBA00004141"/>
    </source>
</evidence>
<evidence type="ECO:0000256" key="6">
    <source>
        <dbReference type="ARBA" id="ARBA00023139"/>
    </source>
</evidence>
<reference evidence="13 14" key="1">
    <citation type="submission" date="2015-08" db="EMBL/GenBank/DDBJ databases">
        <title>Next Generation Sequencing and Analysis of the Genome of Puccinia sorghi L Schw, the Causal Agent of Maize Common Rust.</title>
        <authorList>
            <person name="Rochi L."/>
            <person name="Burguener G."/>
            <person name="Darino M."/>
            <person name="Turjanski A."/>
            <person name="Kreff E."/>
            <person name="Dieguez M.J."/>
            <person name="Sacco F."/>
        </authorList>
    </citation>
    <scope>NUCLEOTIDE SEQUENCE [LARGE SCALE GENOMIC DNA]</scope>
    <source>
        <strain evidence="13 14">RO10H11247</strain>
    </source>
</reference>
<keyword evidence="8 10" id="KW-0012">Acyltransferase</keyword>
<evidence type="ECO:0000313" key="14">
    <source>
        <dbReference type="Proteomes" id="UP000037035"/>
    </source>
</evidence>
<feature type="transmembrane region" description="Helical" evidence="10">
    <location>
        <begin position="12"/>
        <end position="29"/>
    </location>
</feature>
<dbReference type="OrthoDB" id="331948at2759"/>
<comment type="catalytic activity">
    <reaction evidence="9 10">
        <text>L-cysteinyl-[protein] + hexadecanoyl-CoA = S-hexadecanoyl-L-cysteinyl-[protein] + CoA</text>
        <dbReference type="Rhea" id="RHEA:36683"/>
        <dbReference type="Rhea" id="RHEA-COMP:10131"/>
        <dbReference type="Rhea" id="RHEA-COMP:11032"/>
        <dbReference type="ChEBI" id="CHEBI:29950"/>
        <dbReference type="ChEBI" id="CHEBI:57287"/>
        <dbReference type="ChEBI" id="CHEBI:57379"/>
        <dbReference type="ChEBI" id="CHEBI:74151"/>
        <dbReference type="EC" id="2.3.1.225"/>
    </reaction>
</comment>
<feature type="domain" description="Palmitoyltransferase DHHC" evidence="12">
    <location>
        <begin position="92"/>
        <end position="123"/>
    </location>
</feature>
<comment type="subcellular location">
    <subcellularLocation>
        <location evidence="1">Membrane</location>
        <topology evidence="1">Multi-pass membrane protein</topology>
    </subcellularLocation>
</comment>
<keyword evidence="14" id="KW-1185">Reference proteome</keyword>
<sequence>MVIARVIGTTSLISFIAFSSQIFIIIPLFDNPSNNRDCLRLLLPFNILVALLLVNYFLCISTDPGRVPKDWDPVALIERQELDPAKKLLIGQLRYCRACKLPKPPRAHHCRTCKRCVLKMDHHVCLSTPPHITSSSLNPITMNKLSTQRRKTECPWVNNCVGYHNYGHFLRFLGYVDLACWYHIWMISKRVFGEFAYGVYSNILPLWQQRESKTEMVFLVLNYVACLPVILAVGVFSLYHLWAVLSNTTTIEGWEKEKARELRRKGRIQQVLSHHLSIFSYPFSLGVYRNLQAVLGPNPLLWWLPQRMTGDGLQYSTPSTLGEQVSFYSLDPLEQHLWPPRDLFTRRAPQIKRRRMEMEAFTYGDEQLNPDLDPNGGSIEVEHRTVSPYHPDYEDEDGMDDEWGSGRRADGLEMDCSDSGDDEEPLGVLLARRNRSALLGAHERMVRRPLVRRGSEGVEIKPGPSWGLSHELPPSDAWLDSGSEASDGWD</sequence>
<dbReference type="AlphaFoldDB" id="A0A0L6UEH3"/>
<gene>
    <name evidence="13" type="ORF">VP01_747g6</name>
</gene>
<dbReference type="EC" id="2.3.1.225" evidence="10"/>
<evidence type="ECO:0000256" key="2">
    <source>
        <dbReference type="ARBA" id="ARBA00022679"/>
    </source>
</evidence>
<evidence type="ECO:0000313" key="13">
    <source>
        <dbReference type="EMBL" id="KNZ46200.1"/>
    </source>
</evidence>
<feature type="domain" description="Palmitoyltransferase DHHC" evidence="12">
    <location>
        <begin position="154"/>
        <end position="256"/>
    </location>
</feature>
<comment type="similarity">
    <text evidence="10">Belongs to the DHHC palmitoyltransferase family.</text>
</comment>
<proteinExistence type="inferred from homology"/>
<name>A0A0L6UEH3_9BASI</name>
<keyword evidence="5 10" id="KW-0472">Membrane</keyword>
<dbReference type="GO" id="GO:0019706">
    <property type="term" value="F:protein-cysteine S-palmitoyltransferase activity"/>
    <property type="evidence" value="ECO:0007669"/>
    <property type="project" value="UniProtKB-EC"/>
</dbReference>
<dbReference type="EMBL" id="LAVV01012916">
    <property type="protein sequence ID" value="KNZ46200.1"/>
    <property type="molecule type" value="Genomic_DNA"/>
</dbReference>
<dbReference type="PANTHER" id="PTHR12246">
    <property type="entry name" value="PALMITOYLTRANSFERASE ZDHHC16"/>
    <property type="match status" value="1"/>
</dbReference>
<keyword evidence="6" id="KW-0564">Palmitate</keyword>
<dbReference type="Proteomes" id="UP000037035">
    <property type="component" value="Unassembled WGS sequence"/>
</dbReference>
<dbReference type="PROSITE" id="PS50216">
    <property type="entry name" value="DHHC"/>
    <property type="match status" value="2"/>
</dbReference>
<evidence type="ECO:0000256" key="9">
    <source>
        <dbReference type="ARBA" id="ARBA00048048"/>
    </source>
</evidence>
<dbReference type="GO" id="GO:0016020">
    <property type="term" value="C:membrane"/>
    <property type="evidence" value="ECO:0007669"/>
    <property type="project" value="UniProtKB-SubCell"/>
</dbReference>
<comment type="caution">
    <text evidence="13">The sequence shown here is derived from an EMBL/GenBank/DDBJ whole genome shotgun (WGS) entry which is preliminary data.</text>
</comment>
<evidence type="ECO:0000256" key="3">
    <source>
        <dbReference type="ARBA" id="ARBA00022692"/>
    </source>
</evidence>
<keyword evidence="7" id="KW-0449">Lipoprotein</keyword>
<evidence type="ECO:0000256" key="5">
    <source>
        <dbReference type="ARBA" id="ARBA00023136"/>
    </source>
</evidence>
<feature type="transmembrane region" description="Helical" evidence="10">
    <location>
        <begin position="216"/>
        <end position="242"/>
    </location>
</feature>
<evidence type="ECO:0000256" key="4">
    <source>
        <dbReference type="ARBA" id="ARBA00022989"/>
    </source>
</evidence>
<evidence type="ECO:0000256" key="10">
    <source>
        <dbReference type="RuleBase" id="RU079119"/>
    </source>
</evidence>
<feature type="transmembrane region" description="Helical" evidence="10">
    <location>
        <begin position="41"/>
        <end position="59"/>
    </location>
</feature>
<evidence type="ECO:0000256" key="7">
    <source>
        <dbReference type="ARBA" id="ARBA00023288"/>
    </source>
</evidence>
<keyword evidence="2 10" id="KW-0808">Transferase</keyword>